<dbReference type="InterPro" id="IPR052602">
    <property type="entry name" value="Growth_transcription_reg"/>
</dbReference>
<dbReference type="InterPro" id="IPR022092">
    <property type="entry name" value="TMF_DNA-bd"/>
</dbReference>
<name>A0A9C7Q0K5_9RHOD</name>
<accession>A0A9C7Q0K5</accession>
<evidence type="ECO:0000256" key="1">
    <source>
        <dbReference type="ARBA" id="ARBA00004555"/>
    </source>
</evidence>
<feature type="compositionally biased region" description="Low complexity" evidence="5">
    <location>
        <begin position="36"/>
        <end position="50"/>
    </location>
</feature>
<dbReference type="GO" id="GO:0005783">
    <property type="term" value="C:endoplasmic reticulum"/>
    <property type="evidence" value="ECO:0007669"/>
    <property type="project" value="TreeGrafter"/>
</dbReference>
<reference evidence="7" key="1">
    <citation type="journal article" date="2022" name="Proc. Natl. Acad. Sci. U.S.A.">
        <title>Life cycle and functional genomics of the unicellular red alga Galdieria for elucidating algal and plant evolution and industrial use.</title>
        <authorList>
            <person name="Hirooka S."/>
            <person name="Itabashi T."/>
            <person name="Ichinose T.M."/>
            <person name="Onuma R."/>
            <person name="Fujiwara T."/>
            <person name="Yamashita S."/>
            <person name="Jong L.W."/>
            <person name="Tomita R."/>
            <person name="Iwane A.H."/>
            <person name="Miyagishima S.Y."/>
        </authorList>
    </citation>
    <scope>NUCLEOTIDE SEQUENCE</scope>
    <source>
        <strain evidence="7">NBRC 102759</strain>
    </source>
</reference>
<dbReference type="EMBL" id="BQMJ01000042">
    <property type="protein sequence ID" value="GJQ13321.1"/>
    <property type="molecule type" value="Genomic_DNA"/>
</dbReference>
<dbReference type="Proteomes" id="UP001061958">
    <property type="component" value="Unassembled WGS sequence"/>
</dbReference>
<sequence>MSFRKKVALDNDIWEDVSAKATSSIDSKPVENPLQSLESQVVSSSSGSRSFVDKEASSSPTIEATSFEMEKELSTSHSLSFSGVERDIASSDDHCSVQSVELLRDQLQSLREVNNQLSKRLEEECEKASLSESGRLELASKVSSLEKKLAAMVKERESLKRERTSKNADVELLKEKDSQIEQILEEGEKLSKKILEKEQYIKKLRSKVQDLEKDKENQKGKIQELEGRIQKLNAQCLNLENSEKSLQASLNEKEQKLKENMESAQKLEETEASLSLIKQELEDWKKKYQQDLESKEKEWRQQAESLLNSVAMEASRKQKGLEQEVELLRNRVDEVLASASSKEDEWKHQLEQYQRRCRELEEQLESYSLSSPRANQLQTTEMEQLHKHYAQLLQQSRVVEDSLYEKLKLSHSENSRMETEYNLLKEEVSNLRREKQIIEERAQEEANQIQVLVAERDKLQTELENTKQEFHSSRENFEDLIQQYRFEINDLKSSLYAEREWKHSQKSKSEVFVNSAVQTTDSGSIGQERASFEHHHSSFEEKVDKVSVYARSSDAVKELEGMALDAYSFERLKFLVRQLSGDVEMLLEVLKHSEREHQSAMDQLNQFKEYKDLCNEQKERMNSVEKELEELKVRYSATLEILGERDEKVQELESDVEDLKAAYQDQINYLLSKLNNVQQ</sequence>
<feature type="coiled-coil region" evidence="4">
    <location>
        <begin position="607"/>
        <end position="669"/>
    </location>
</feature>
<dbReference type="OrthoDB" id="1715601at2759"/>
<organism evidence="7 8">
    <name type="scientific">Galdieria partita</name>
    <dbReference type="NCBI Taxonomy" id="83374"/>
    <lineage>
        <taxon>Eukaryota</taxon>
        <taxon>Rhodophyta</taxon>
        <taxon>Bangiophyceae</taxon>
        <taxon>Galdieriales</taxon>
        <taxon>Galdieriaceae</taxon>
        <taxon>Galdieria</taxon>
    </lineage>
</organism>
<evidence type="ECO:0000256" key="5">
    <source>
        <dbReference type="SAM" id="MobiDB-lite"/>
    </source>
</evidence>
<keyword evidence="3 4" id="KW-0175">Coiled coil</keyword>
<dbReference type="AlphaFoldDB" id="A0A9C7Q0K5"/>
<feature type="coiled-coil region" evidence="4">
    <location>
        <begin position="414"/>
        <end position="494"/>
    </location>
</feature>
<evidence type="ECO:0000259" key="6">
    <source>
        <dbReference type="Pfam" id="PF12325"/>
    </source>
</evidence>
<comment type="caution">
    <text evidence="7">The sequence shown here is derived from an EMBL/GenBank/DDBJ whole genome shotgun (WGS) entry which is preliminary data.</text>
</comment>
<feature type="region of interest" description="Disordered" evidence="5">
    <location>
        <begin position="20"/>
        <end position="65"/>
    </location>
</feature>
<dbReference type="PANTHER" id="PTHR46515">
    <property type="entry name" value="TATA ELEMENT MODULATORY FACTOR TMF1"/>
    <property type="match status" value="1"/>
</dbReference>
<dbReference type="Pfam" id="PF12325">
    <property type="entry name" value="TMF_TATA_bd"/>
    <property type="match status" value="1"/>
</dbReference>
<keyword evidence="8" id="KW-1185">Reference proteome</keyword>
<dbReference type="GO" id="GO:0005794">
    <property type="term" value="C:Golgi apparatus"/>
    <property type="evidence" value="ECO:0007669"/>
    <property type="project" value="UniProtKB-SubCell"/>
</dbReference>
<dbReference type="InterPro" id="IPR022091">
    <property type="entry name" value="TMF_TATA-bd"/>
</dbReference>
<keyword evidence="2" id="KW-0333">Golgi apparatus</keyword>
<evidence type="ECO:0000256" key="2">
    <source>
        <dbReference type="ARBA" id="ARBA00023034"/>
    </source>
</evidence>
<feature type="domain" description="TATA element modulatory factor 1 TATA binding" evidence="6">
    <location>
        <begin position="567"/>
        <end position="669"/>
    </location>
</feature>
<reference evidence="7" key="2">
    <citation type="submission" date="2022-01" db="EMBL/GenBank/DDBJ databases">
        <authorList>
            <person name="Hirooka S."/>
            <person name="Miyagishima S.Y."/>
        </authorList>
    </citation>
    <scope>NUCLEOTIDE SEQUENCE</scope>
    <source>
        <strain evidence="7">NBRC 102759</strain>
    </source>
</reference>
<feature type="coiled-coil region" evidence="4">
    <location>
        <begin position="100"/>
        <end position="370"/>
    </location>
</feature>
<evidence type="ECO:0000256" key="4">
    <source>
        <dbReference type="SAM" id="Coils"/>
    </source>
</evidence>
<evidence type="ECO:0000313" key="8">
    <source>
        <dbReference type="Proteomes" id="UP001061958"/>
    </source>
</evidence>
<evidence type="ECO:0000313" key="7">
    <source>
        <dbReference type="EMBL" id="GJQ13321.1"/>
    </source>
</evidence>
<evidence type="ECO:0000256" key="3">
    <source>
        <dbReference type="ARBA" id="ARBA00023054"/>
    </source>
</evidence>
<dbReference type="Pfam" id="PF12329">
    <property type="entry name" value="TMF_DNA_bd"/>
    <property type="match status" value="1"/>
</dbReference>
<gene>
    <name evidence="7" type="ORF">GpartN1_g5112.t1</name>
</gene>
<protein>
    <recommendedName>
        <fullName evidence="6">TATA element modulatory factor 1 TATA binding domain-containing protein</fullName>
    </recommendedName>
</protein>
<dbReference type="PANTHER" id="PTHR46515:SF1">
    <property type="entry name" value="TATA ELEMENT MODULATORY FACTOR"/>
    <property type="match status" value="1"/>
</dbReference>
<comment type="subcellular location">
    <subcellularLocation>
        <location evidence="1">Golgi apparatus</location>
    </subcellularLocation>
</comment>
<proteinExistence type="predicted"/>